<accession>A0A023BW35</accession>
<dbReference type="STRING" id="1317122.ATO12_14140"/>
<comment type="caution">
    <text evidence="1">The sequence shown here is derived from an EMBL/GenBank/DDBJ whole genome shotgun (WGS) entry which is preliminary data.</text>
</comment>
<protein>
    <submittedName>
        <fullName evidence="1">Uncharacterized protein</fullName>
    </submittedName>
</protein>
<proteinExistence type="predicted"/>
<dbReference type="Proteomes" id="UP000023541">
    <property type="component" value="Unassembled WGS sequence"/>
</dbReference>
<evidence type="ECO:0000313" key="1">
    <source>
        <dbReference type="EMBL" id="EZH74013.1"/>
    </source>
</evidence>
<dbReference type="EMBL" id="AQRA01000004">
    <property type="protein sequence ID" value="EZH74013.1"/>
    <property type="molecule type" value="Genomic_DNA"/>
</dbReference>
<sequence>MSGFFIKTGLRFSCAKKLIFLDKKYLIFTFVKVKTLCIFARSFGKKFSERIELDISRRFIKIYSNEKNVSTIEEKEKKQTRFQRAYGFCKW</sequence>
<reference evidence="1 2" key="1">
    <citation type="submission" date="2014-04" db="EMBL/GenBank/DDBJ databases">
        <title>Aquimarina sp. 22II-S11-z7 Genome Sequencing.</title>
        <authorList>
            <person name="Lai Q."/>
        </authorList>
    </citation>
    <scope>NUCLEOTIDE SEQUENCE [LARGE SCALE GENOMIC DNA]</scope>
    <source>
        <strain evidence="1 2">22II-S11-z7</strain>
    </source>
</reference>
<organism evidence="1 2">
    <name type="scientific">Aquimarina atlantica</name>
    <dbReference type="NCBI Taxonomy" id="1317122"/>
    <lineage>
        <taxon>Bacteria</taxon>
        <taxon>Pseudomonadati</taxon>
        <taxon>Bacteroidota</taxon>
        <taxon>Flavobacteriia</taxon>
        <taxon>Flavobacteriales</taxon>
        <taxon>Flavobacteriaceae</taxon>
        <taxon>Aquimarina</taxon>
    </lineage>
</organism>
<gene>
    <name evidence="1" type="ORF">ATO12_14140</name>
</gene>
<keyword evidence="2" id="KW-1185">Reference proteome</keyword>
<evidence type="ECO:0000313" key="2">
    <source>
        <dbReference type="Proteomes" id="UP000023541"/>
    </source>
</evidence>
<dbReference type="AlphaFoldDB" id="A0A023BW35"/>
<name>A0A023BW35_9FLAO</name>